<dbReference type="KEGG" id="bao:BAMF_2567"/>
<name>A0A9P1JIW1_BACAS</name>
<reference evidence="1 2" key="1">
    <citation type="journal article" date="2011" name="Int. J. Syst. Evol. Microbiol.">
        <title>Relationship of Bacillus amyloliquefaciens clades associated with strains DSM 7T and FZB42T: a proposal for Bacillus amyloliquefaciens subsp. amyloliquefaciens subsp. nov. and Bacillus amyloliquefaciens subsp. plantarum subsp. nov. based on complete genome sequence comparisons.</title>
        <authorList>
            <person name="Borriss R."/>
            <person name="Chen X.H."/>
            <person name="Rueckert C."/>
            <person name="Blom J."/>
            <person name="Becker A."/>
            <person name="Baumgarth B."/>
            <person name="Fan B."/>
            <person name="Pukall R."/>
            <person name="Schumann P."/>
            <person name="Sproer C."/>
            <person name="Junge H."/>
            <person name="Vater J."/>
            <person name="Puhler A."/>
            <person name="Klenk H.P."/>
        </authorList>
    </citation>
    <scope>NUCLEOTIDE SEQUENCE [LARGE SCALE GENOMIC DNA]</scope>
    <source>
        <strain evidence="2">DSM 7</strain>
    </source>
</reference>
<evidence type="ECO:0000313" key="2">
    <source>
        <dbReference type="Proteomes" id="UP000006562"/>
    </source>
</evidence>
<dbReference type="EMBL" id="FN597644">
    <property type="protein sequence ID" value="CBI43693.1"/>
    <property type="molecule type" value="Genomic_DNA"/>
</dbReference>
<evidence type="ECO:0000313" key="1">
    <source>
        <dbReference type="EMBL" id="CBI43693.1"/>
    </source>
</evidence>
<keyword evidence="2" id="KW-1185">Reference proteome</keyword>
<evidence type="ECO:0008006" key="3">
    <source>
        <dbReference type="Google" id="ProtNLM"/>
    </source>
</evidence>
<sequence>MQIMKFQPKMGRALHDAEGNLHFSDQSDREKDGFLEETATEFGLLSKEAVARKNRRNKT</sequence>
<accession>A0A9P1JIW1</accession>
<proteinExistence type="predicted"/>
<organism evidence="1 2">
    <name type="scientific">Bacillus amyloliquefaciens (strain ATCC 23350 / DSM 7 / BCRC 11601 / CCUG 28519 / NBRC 15535 / NRRL B-14393 / F)</name>
    <dbReference type="NCBI Taxonomy" id="692420"/>
    <lineage>
        <taxon>Bacteria</taxon>
        <taxon>Bacillati</taxon>
        <taxon>Bacillota</taxon>
        <taxon>Bacilli</taxon>
        <taxon>Bacillales</taxon>
        <taxon>Bacillaceae</taxon>
        <taxon>Bacillus</taxon>
        <taxon>Bacillus amyloliquefaciens group</taxon>
    </lineage>
</organism>
<dbReference type="Proteomes" id="UP000006562">
    <property type="component" value="Chromosome"/>
</dbReference>
<dbReference type="Pfam" id="PF17449">
    <property type="entry name" value="YrzK"/>
    <property type="match status" value="1"/>
</dbReference>
<dbReference type="InterPro" id="IPR035378">
    <property type="entry name" value="YrzK-like"/>
</dbReference>
<protein>
    <recommendedName>
        <fullName evidence="3">YrzK family protein</fullName>
    </recommendedName>
</protein>
<dbReference type="AlphaFoldDB" id="A0A9P1JIW1"/>
<reference evidence="2" key="2">
    <citation type="journal article" date="2011" name="J. Biotechnol.">
        <title>Genome sequence of B. amyloliquefaciens type strain DSM7(T) reveals differences to plant-associated B. amyloliquefaciens FZB42.</title>
        <authorList>
            <person name="Ruckert C."/>
            <person name="Blom J."/>
            <person name="Chen X."/>
            <person name="Reva O."/>
            <person name="Borriss R."/>
        </authorList>
    </citation>
    <scope>NUCLEOTIDE SEQUENCE [LARGE SCALE GENOMIC DNA]</scope>
    <source>
        <strain evidence="2">DSM 7</strain>
    </source>
</reference>
<gene>
    <name evidence="1" type="primary">yrzK</name>
    <name evidence="1" type="ordered locus">BAMF_2567</name>
</gene>